<feature type="active site" description="O-(5'-phospho-DNA)-serine intermediate" evidence="4 5">
    <location>
        <position position="11"/>
    </location>
</feature>
<dbReference type="Pfam" id="PF00239">
    <property type="entry name" value="Resolvase"/>
    <property type="match status" value="1"/>
</dbReference>
<dbReference type="KEGG" id="spha:D3Y57_12915"/>
<dbReference type="RefSeq" id="WP_121153319.1">
    <property type="nucleotide sequence ID" value="NZ_CP032829.1"/>
</dbReference>
<evidence type="ECO:0000256" key="2">
    <source>
        <dbReference type="ARBA" id="ARBA00023125"/>
    </source>
</evidence>
<name>A0A494TLJ3_SPHPE</name>
<reference evidence="7 8" key="1">
    <citation type="submission" date="2018-09" db="EMBL/GenBank/DDBJ databases">
        <title>Sphingomonas peninsula sp. nov., isolated from fildes peninsula, Antarctic soil.</title>
        <authorList>
            <person name="Yingchao G."/>
        </authorList>
    </citation>
    <scope>NUCLEOTIDE SEQUENCE [LARGE SCALE GENOMIC DNA]</scope>
    <source>
        <strain evidence="7 8">YZ-8</strain>
    </source>
</reference>
<dbReference type="PANTHER" id="PTHR30461:SF2">
    <property type="entry name" value="SERINE RECOMBINASE PINE-RELATED"/>
    <property type="match status" value="1"/>
</dbReference>
<dbReference type="AlphaFoldDB" id="A0A494TLJ3"/>
<dbReference type="InterPro" id="IPR006119">
    <property type="entry name" value="Resolv_N"/>
</dbReference>
<gene>
    <name evidence="7" type="ORF">D3Y57_12915</name>
</gene>
<dbReference type="Pfam" id="PF20552">
    <property type="entry name" value="HTH_62"/>
    <property type="match status" value="1"/>
</dbReference>
<dbReference type="InterPro" id="IPR036162">
    <property type="entry name" value="Resolvase-like_N_sf"/>
</dbReference>
<evidence type="ECO:0000256" key="5">
    <source>
        <dbReference type="PROSITE-ProRule" id="PRU10137"/>
    </source>
</evidence>
<evidence type="ECO:0000313" key="8">
    <source>
        <dbReference type="Proteomes" id="UP000276254"/>
    </source>
</evidence>
<dbReference type="InterPro" id="IPR050639">
    <property type="entry name" value="SSR_resolvase"/>
</dbReference>
<sequence length="217" mass="23607">MTDYVGYIRVSTAEQGRSGLGLEAQEEAIRRFMGAGDRLLVPLYREMESGKRNDRPELAKALAHARLTGAKLLVAKLDRLARNVAFVSQLMDAGVEFTACDMPDASRMTIHIIAAVDENERKRISDRTKAALAAAKARGVILGGWRANGVKVDPSLGLEARQRAAGQFNDRVRVAVEDVKAEGIVSLGGIARRLNERGVQTRRGGEWTATQVARVLA</sequence>
<dbReference type="OrthoDB" id="2290206at2"/>
<dbReference type="InterPro" id="IPR038109">
    <property type="entry name" value="DNA_bind_recomb_sf"/>
</dbReference>
<dbReference type="PANTHER" id="PTHR30461">
    <property type="entry name" value="DNA-INVERTASE FROM LAMBDOID PROPHAGE"/>
    <property type="match status" value="1"/>
</dbReference>
<dbReference type="GO" id="GO:0015074">
    <property type="term" value="P:DNA integration"/>
    <property type="evidence" value="ECO:0007669"/>
    <property type="project" value="UniProtKB-KW"/>
</dbReference>
<evidence type="ECO:0000256" key="1">
    <source>
        <dbReference type="ARBA" id="ARBA00022908"/>
    </source>
</evidence>
<keyword evidence="1" id="KW-0229">DNA integration</keyword>
<keyword evidence="8" id="KW-1185">Reference proteome</keyword>
<dbReference type="SMART" id="SM00857">
    <property type="entry name" value="Resolvase"/>
    <property type="match status" value="1"/>
</dbReference>
<dbReference type="Proteomes" id="UP000276254">
    <property type="component" value="Chromosome"/>
</dbReference>
<dbReference type="GO" id="GO:0003677">
    <property type="term" value="F:DNA binding"/>
    <property type="evidence" value="ECO:0007669"/>
    <property type="project" value="UniProtKB-KW"/>
</dbReference>
<keyword evidence="3" id="KW-0233">DNA recombination</keyword>
<evidence type="ECO:0000256" key="3">
    <source>
        <dbReference type="ARBA" id="ARBA00023172"/>
    </source>
</evidence>
<dbReference type="SUPFAM" id="SSF53041">
    <property type="entry name" value="Resolvase-like"/>
    <property type="match status" value="1"/>
</dbReference>
<dbReference type="CDD" id="cd03768">
    <property type="entry name" value="SR_ResInv"/>
    <property type="match status" value="1"/>
</dbReference>
<dbReference type="Gene3D" id="3.90.1750.20">
    <property type="entry name" value="Putative Large Serine Recombinase, Chain B, Domain 2"/>
    <property type="match status" value="1"/>
</dbReference>
<evidence type="ECO:0000256" key="4">
    <source>
        <dbReference type="PIRSR" id="PIRSR606118-50"/>
    </source>
</evidence>
<feature type="domain" description="Resolvase/invertase-type recombinase catalytic" evidence="6">
    <location>
        <begin position="3"/>
        <end position="139"/>
    </location>
</feature>
<evidence type="ECO:0000313" key="7">
    <source>
        <dbReference type="EMBL" id="AYJ86696.1"/>
    </source>
</evidence>
<dbReference type="PROSITE" id="PS51736">
    <property type="entry name" value="RECOMBINASES_3"/>
    <property type="match status" value="1"/>
</dbReference>
<dbReference type="EMBL" id="CP032829">
    <property type="protein sequence ID" value="AYJ86696.1"/>
    <property type="molecule type" value="Genomic_DNA"/>
</dbReference>
<evidence type="ECO:0000259" key="6">
    <source>
        <dbReference type="PROSITE" id="PS51736"/>
    </source>
</evidence>
<dbReference type="GO" id="GO:0000150">
    <property type="term" value="F:DNA strand exchange activity"/>
    <property type="evidence" value="ECO:0007669"/>
    <property type="project" value="InterPro"/>
</dbReference>
<dbReference type="PROSITE" id="PS00397">
    <property type="entry name" value="RECOMBINASES_1"/>
    <property type="match status" value="1"/>
</dbReference>
<dbReference type="InterPro" id="IPR046789">
    <property type="entry name" value="HTH_62"/>
</dbReference>
<accession>A0A494TLJ3</accession>
<proteinExistence type="predicted"/>
<dbReference type="InterPro" id="IPR006118">
    <property type="entry name" value="Recombinase_CS"/>
</dbReference>
<dbReference type="Gene3D" id="3.40.50.1390">
    <property type="entry name" value="Resolvase, N-terminal catalytic domain"/>
    <property type="match status" value="1"/>
</dbReference>
<keyword evidence="2" id="KW-0238">DNA-binding</keyword>
<protein>
    <submittedName>
        <fullName evidence="7">Resolvase</fullName>
    </submittedName>
</protein>
<organism evidence="7 8">
    <name type="scientific">Sphingomonas paeninsulae</name>
    <dbReference type="NCBI Taxonomy" id="2319844"/>
    <lineage>
        <taxon>Bacteria</taxon>
        <taxon>Pseudomonadati</taxon>
        <taxon>Pseudomonadota</taxon>
        <taxon>Alphaproteobacteria</taxon>
        <taxon>Sphingomonadales</taxon>
        <taxon>Sphingomonadaceae</taxon>
        <taxon>Sphingomonas</taxon>
    </lineage>
</organism>